<keyword evidence="4" id="KW-0479">Metal-binding</keyword>
<dbReference type="GO" id="GO:0016868">
    <property type="term" value="F:intramolecular phosphotransferase activity"/>
    <property type="evidence" value="ECO:0007669"/>
    <property type="project" value="InterPro"/>
</dbReference>
<dbReference type="Gene3D" id="3.30.310.50">
    <property type="entry name" value="Alpha-D-phosphohexomutase, C-terminal domain"/>
    <property type="match status" value="1"/>
</dbReference>
<name>A0A7C4D1E1_THEPE</name>
<evidence type="ECO:0000256" key="6">
    <source>
        <dbReference type="ARBA" id="ARBA00023235"/>
    </source>
</evidence>
<dbReference type="SUPFAM" id="SSF53738">
    <property type="entry name" value="Phosphoglucomutase, first 3 domains"/>
    <property type="match status" value="3"/>
</dbReference>
<feature type="domain" description="Alpha-D-phosphohexomutase alpha/beta/alpha" evidence="8">
    <location>
        <begin position="6"/>
        <end position="129"/>
    </location>
</feature>
<comment type="caution">
    <text evidence="11">The sequence shown here is derived from an EMBL/GenBank/DDBJ whole genome shotgun (WGS) entry which is preliminary data.</text>
</comment>
<keyword evidence="5" id="KW-0460">Magnesium</keyword>
<evidence type="ECO:0000259" key="9">
    <source>
        <dbReference type="Pfam" id="PF02879"/>
    </source>
</evidence>
<comment type="cofactor">
    <cofactor evidence="1">
        <name>Mg(2+)</name>
        <dbReference type="ChEBI" id="CHEBI:18420"/>
    </cofactor>
</comment>
<dbReference type="InterPro" id="IPR005841">
    <property type="entry name" value="Alpha-D-phosphohexomutase_SF"/>
</dbReference>
<gene>
    <name evidence="11" type="ORF">ENU21_00515</name>
</gene>
<dbReference type="Gene3D" id="3.40.120.10">
    <property type="entry name" value="Alpha-D-Glucose-1,6-Bisphosphate, subunit A, domain 3"/>
    <property type="match status" value="3"/>
</dbReference>
<dbReference type="Pfam" id="PF02880">
    <property type="entry name" value="PGM_PMM_III"/>
    <property type="match status" value="1"/>
</dbReference>
<dbReference type="Pfam" id="PF02879">
    <property type="entry name" value="PGM_PMM_II"/>
    <property type="match status" value="1"/>
</dbReference>
<feature type="domain" description="Alpha-D-phosphohexomutase alpha/beta/alpha" evidence="10">
    <location>
        <begin position="264"/>
        <end position="349"/>
    </location>
</feature>
<evidence type="ECO:0000259" key="8">
    <source>
        <dbReference type="Pfam" id="PF02878"/>
    </source>
</evidence>
<evidence type="ECO:0000256" key="4">
    <source>
        <dbReference type="ARBA" id="ARBA00022723"/>
    </source>
</evidence>
<dbReference type="PANTHER" id="PTHR43771:SF1">
    <property type="entry name" value="PHOSPHOMANNOMUTASE"/>
    <property type="match status" value="1"/>
</dbReference>
<dbReference type="SUPFAM" id="SSF55957">
    <property type="entry name" value="Phosphoglucomutase, C-terminal domain"/>
    <property type="match status" value="1"/>
</dbReference>
<dbReference type="InterPro" id="IPR005843">
    <property type="entry name" value="A-D-PHexomutase_C"/>
</dbReference>
<dbReference type="InterPro" id="IPR016055">
    <property type="entry name" value="A-D-PHexomutase_a/b/a-I/II/III"/>
</dbReference>
<evidence type="ECO:0000256" key="1">
    <source>
        <dbReference type="ARBA" id="ARBA00001946"/>
    </source>
</evidence>
<feature type="domain" description="Alpha-D-phosphohexomutase C-terminal" evidence="7">
    <location>
        <begin position="366"/>
        <end position="433"/>
    </location>
</feature>
<dbReference type="PRINTS" id="PR00509">
    <property type="entry name" value="PGMPMM"/>
</dbReference>
<protein>
    <recommendedName>
        <fullName evidence="12">Phosphomannomutase/phosphoglucomutase</fullName>
    </recommendedName>
</protein>
<dbReference type="GO" id="GO:0046872">
    <property type="term" value="F:metal ion binding"/>
    <property type="evidence" value="ECO:0007669"/>
    <property type="project" value="UniProtKB-KW"/>
</dbReference>
<dbReference type="Pfam" id="PF00408">
    <property type="entry name" value="PGM_PMM_IV"/>
    <property type="match status" value="1"/>
</dbReference>
<keyword evidence="6" id="KW-0413">Isomerase</keyword>
<evidence type="ECO:0000259" key="7">
    <source>
        <dbReference type="Pfam" id="PF00408"/>
    </source>
</evidence>
<dbReference type="InterPro" id="IPR036900">
    <property type="entry name" value="A-D-PHexomutase_C_sf"/>
</dbReference>
<evidence type="ECO:0000256" key="2">
    <source>
        <dbReference type="ARBA" id="ARBA00010231"/>
    </source>
</evidence>
<organism evidence="11">
    <name type="scientific">Thermofilum pendens</name>
    <dbReference type="NCBI Taxonomy" id="2269"/>
    <lineage>
        <taxon>Archaea</taxon>
        <taxon>Thermoproteota</taxon>
        <taxon>Thermoprotei</taxon>
        <taxon>Thermofilales</taxon>
        <taxon>Thermofilaceae</taxon>
        <taxon>Thermofilum</taxon>
    </lineage>
</organism>
<comment type="similarity">
    <text evidence="2">Belongs to the phosphohexose mutase family.</text>
</comment>
<feature type="domain" description="Alpha-D-phosphohexomutase alpha/beta/alpha" evidence="9">
    <location>
        <begin position="159"/>
        <end position="246"/>
    </location>
</feature>
<evidence type="ECO:0008006" key="12">
    <source>
        <dbReference type="Google" id="ProtNLM"/>
    </source>
</evidence>
<accession>A0A7C4D1E1</accession>
<proteinExistence type="inferred from homology"/>
<keyword evidence="3" id="KW-0597">Phosphoprotein</keyword>
<dbReference type="EMBL" id="DTBQ01000018">
    <property type="protein sequence ID" value="HGM46221.1"/>
    <property type="molecule type" value="Genomic_DNA"/>
</dbReference>
<evidence type="ECO:0000313" key="11">
    <source>
        <dbReference type="EMBL" id="HGM46221.1"/>
    </source>
</evidence>
<evidence type="ECO:0000256" key="5">
    <source>
        <dbReference type="ARBA" id="ARBA00022842"/>
    </source>
</evidence>
<dbReference type="PANTHER" id="PTHR43771">
    <property type="entry name" value="PHOSPHOMANNOMUTASE"/>
    <property type="match status" value="1"/>
</dbReference>
<reference evidence="11" key="1">
    <citation type="journal article" date="2020" name="mSystems">
        <title>Genome- and Community-Level Interaction Insights into Carbon Utilization and Element Cycling Functions of Hydrothermarchaeota in Hydrothermal Sediment.</title>
        <authorList>
            <person name="Zhou Z."/>
            <person name="Liu Y."/>
            <person name="Xu W."/>
            <person name="Pan J."/>
            <person name="Luo Z.H."/>
            <person name="Li M."/>
        </authorList>
    </citation>
    <scope>NUCLEOTIDE SEQUENCE</scope>
    <source>
        <strain evidence="11">SpSt-649</strain>
    </source>
</reference>
<dbReference type="Pfam" id="PF02878">
    <property type="entry name" value="PGM_PMM_I"/>
    <property type="match status" value="1"/>
</dbReference>
<dbReference type="AlphaFoldDB" id="A0A7C4D1E1"/>
<dbReference type="GO" id="GO:0005975">
    <property type="term" value="P:carbohydrate metabolic process"/>
    <property type="evidence" value="ECO:0007669"/>
    <property type="project" value="InterPro"/>
</dbReference>
<evidence type="ECO:0000259" key="10">
    <source>
        <dbReference type="Pfam" id="PF02880"/>
    </source>
</evidence>
<dbReference type="InterPro" id="IPR005846">
    <property type="entry name" value="A-D-PHexomutase_a/b/a-III"/>
</dbReference>
<dbReference type="InterPro" id="IPR005845">
    <property type="entry name" value="A-D-PHexomutase_a/b/a-II"/>
</dbReference>
<sequence>MNLPKHIFRAYDVRGIYGQDLTPEIFLLLGAALSEQFSEFCTCSDTRISSPALRLSLIAGLLGGGAKVVDAGLGPIGLAIYAAKHRRYAVGYVTASHLPPEWNGLKLYEPGGRPISLEDLDRLRESVERGVSWRAKREAKVVIEESLLNSYSEYLRSLPRAAGNLRVVLDCGNGAASLVVPNLLRELGYEVITVNCDVDPLFSARGSEPTAEATSYLGDLVRRFQADVGVAFDGDGDRVIFYDEKGRPLTPEQAAVVMIKGHKVRRVIANVECSWLLDRFVKETGGTVERVPVGRIYIIYKSIEGYGGLGVESSGHYVTYEGANLDDGVASLLYFLEAVSALGGPVSSHVPPTPLARRLKLHVGDEMKFVIVERMKERLSSKYRDTTTIDGVRVDLEEGWFLVRPSNTEPVVRVTIEAGDEASLKRLEELVREELREAGAPL</sequence>
<evidence type="ECO:0000256" key="3">
    <source>
        <dbReference type="ARBA" id="ARBA00022553"/>
    </source>
</evidence>
<dbReference type="InterPro" id="IPR005844">
    <property type="entry name" value="A-D-PHexomutase_a/b/a-I"/>
</dbReference>